<proteinExistence type="predicted"/>
<evidence type="ECO:0000313" key="2">
    <source>
        <dbReference type="EMBL" id="GLD62487.1"/>
    </source>
</evidence>
<dbReference type="EMBL" id="BRZM01005229">
    <property type="protein sequence ID" value="GLD62487.1"/>
    <property type="molecule type" value="Genomic_DNA"/>
</dbReference>
<feature type="compositionally biased region" description="Basic and acidic residues" evidence="1">
    <location>
        <begin position="175"/>
        <end position="185"/>
    </location>
</feature>
<reference evidence="2" key="1">
    <citation type="submission" date="2022-08" db="EMBL/GenBank/DDBJ databases">
        <title>Genome sequencing of akame (Lates japonicus).</title>
        <authorList>
            <person name="Hashiguchi Y."/>
            <person name="Takahashi H."/>
        </authorList>
    </citation>
    <scope>NUCLEOTIDE SEQUENCE</scope>
    <source>
        <strain evidence="2">Kochi</strain>
    </source>
</reference>
<protein>
    <submittedName>
        <fullName evidence="2">Synaptopodin-2-like isoform X2</fullName>
    </submittedName>
</protein>
<sequence>MNSWAQSKIDPTSIPWAQAVPPQSTPQPNWQPSIKDSTATNEYSLDSSSDTAPDTCECLGPRALGRSYSLSPPARVPSTGQKSASTSSSPKPTTWATNTPPTRQASWLEKGHKPLSPWEAASRHPLGLVDEAFASQNLHQTLRLKHPLGSPAQNTARAASRVEGQGVVPSPAENRQPDLEPESKPQSESSSPAIISVSNKECCLHSRWSCWLQVPAQTVAASDVCDTSKLGGLSVFH</sequence>
<dbReference type="AlphaFoldDB" id="A0AAD3MVQ8"/>
<feature type="region of interest" description="Disordered" evidence="1">
    <location>
        <begin position="147"/>
        <end position="192"/>
    </location>
</feature>
<comment type="caution">
    <text evidence="2">The sequence shown here is derived from an EMBL/GenBank/DDBJ whole genome shotgun (WGS) entry which is preliminary data.</text>
</comment>
<feature type="compositionally biased region" description="Polar residues" evidence="1">
    <location>
        <begin position="1"/>
        <end position="10"/>
    </location>
</feature>
<gene>
    <name evidence="2" type="ORF">AKAME5_002914500</name>
</gene>
<evidence type="ECO:0000313" key="3">
    <source>
        <dbReference type="Proteomes" id="UP001279410"/>
    </source>
</evidence>
<name>A0AAD3MVQ8_LATJO</name>
<keyword evidence="3" id="KW-1185">Reference proteome</keyword>
<feature type="compositionally biased region" description="Polar residues" evidence="1">
    <location>
        <begin position="26"/>
        <end position="52"/>
    </location>
</feature>
<dbReference type="Proteomes" id="UP001279410">
    <property type="component" value="Unassembled WGS sequence"/>
</dbReference>
<feature type="region of interest" description="Disordered" evidence="1">
    <location>
        <begin position="1"/>
        <end position="119"/>
    </location>
</feature>
<organism evidence="2 3">
    <name type="scientific">Lates japonicus</name>
    <name type="common">Japanese lates</name>
    <dbReference type="NCBI Taxonomy" id="270547"/>
    <lineage>
        <taxon>Eukaryota</taxon>
        <taxon>Metazoa</taxon>
        <taxon>Chordata</taxon>
        <taxon>Craniata</taxon>
        <taxon>Vertebrata</taxon>
        <taxon>Euteleostomi</taxon>
        <taxon>Actinopterygii</taxon>
        <taxon>Neopterygii</taxon>
        <taxon>Teleostei</taxon>
        <taxon>Neoteleostei</taxon>
        <taxon>Acanthomorphata</taxon>
        <taxon>Carangaria</taxon>
        <taxon>Carangaria incertae sedis</taxon>
        <taxon>Centropomidae</taxon>
        <taxon>Lates</taxon>
    </lineage>
</organism>
<evidence type="ECO:0000256" key="1">
    <source>
        <dbReference type="SAM" id="MobiDB-lite"/>
    </source>
</evidence>
<accession>A0AAD3MVQ8</accession>
<feature type="compositionally biased region" description="Low complexity" evidence="1">
    <location>
        <begin position="78"/>
        <end position="97"/>
    </location>
</feature>